<dbReference type="AlphaFoldDB" id="A0A6A6JIF1"/>
<proteinExistence type="predicted"/>
<evidence type="ECO:0000313" key="3">
    <source>
        <dbReference type="Proteomes" id="UP000800097"/>
    </source>
</evidence>
<evidence type="ECO:0000256" key="1">
    <source>
        <dbReference type="SAM" id="Phobius"/>
    </source>
</evidence>
<evidence type="ECO:0000313" key="2">
    <source>
        <dbReference type="EMBL" id="KAF2275708.1"/>
    </source>
</evidence>
<feature type="transmembrane region" description="Helical" evidence="1">
    <location>
        <begin position="48"/>
        <end position="72"/>
    </location>
</feature>
<dbReference type="Proteomes" id="UP000800097">
    <property type="component" value="Unassembled WGS sequence"/>
</dbReference>
<dbReference type="RefSeq" id="XP_033653247.1">
    <property type="nucleotide sequence ID" value="XM_033803016.1"/>
</dbReference>
<organism evidence="2 3">
    <name type="scientific">Westerdykella ornata</name>
    <dbReference type="NCBI Taxonomy" id="318751"/>
    <lineage>
        <taxon>Eukaryota</taxon>
        <taxon>Fungi</taxon>
        <taxon>Dikarya</taxon>
        <taxon>Ascomycota</taxon>
        <taxon>Pezizomycotina</taxon>
        <taxon>Dothideomycetes</taxon>
        <taxon>Pleosporomycetidae</taxon>
        <taxon>Pleosporales</taxon>
        <taxon>Sporormiaceae</taxon>
        <taxon>Westerdykella</taxon>
    </lineage>
</organism>
<keyword evidence="1" id="KW-0812">Transmembrane</keyword>
<gene>
    <name evidence="2" type="ORF">EI97DRAFT_70114</name>
</gene>
<keyword evidence="3" id="KW-1185">Reference proteome</keyword>
<reference evidence="2" key="1">
    <citation type="journal article" date="2020" name="Stud. Mycol.">
        <title>101 Dothideomycetes genomes: a test case for predicting lifestyles and emergence of pathogens.</title>
        <authorList>
            <person name="Haridas S."/>
            <person name="Albert R."/>
            <person name="Binder M."/>
            <person name="Bloem J."/>
            <person name="Labutti K."/>
            <person name="Salamov A."/>
            <person name="Andreopoulos B."/>
            <person name="Baker S."/>
            <person name="Barry K."/>
            <person name="Bills G."/>
            <person name="Bluhm B."/>
            <person name="Cannon C."/>
            <person name="Castanera R."/>
            <person name="Culley D."/>
            <person name="Daum C."/>
            <person name="Ezra D."/>
            <person name="Gonzalez J."/>
            <person name="Henrissat B."/>
            <person name="Kuo A."/>
            <person name="Liang C."/>
            <person name="Lipzen A."/>
            <person name="Lutzoni F."/>
            <person name="Magnuson J."/>
            <person name="Mondo S."/>
            <person name="Nolan M."/>
            <person name="Ohm R."/>
            <person name="Pangilinan J."/>
            <person name="Park H.-J."/>
            <person name="Ramirez L."/>
            <person name="Alfaro M."/>
            <person name="Sun H."/>
            <person name="Tritt A."/>
            <person name="Yoshinaga Y."/>
            <person name="Zwiers L.-H."/>
            <person name="Turgeon B."/>
            <person name="Goodwin S."/>
            <person name="Spatafora J."/>
            <person name="Crous P."/>
            <person name="Grigoriev I."/>
        </authorList>
    </citation>
    <scope>NUCLEOTIDE SEQUENCE</scope>
    <source>
        <strain evidence="2">CBS 379.55</strain>
    </source>
</reference>
<dbReference type="GeneID" id="54556191"/>
<keyword evidence="1" id="KW-1133">Transmembrane helix</keyword>
<sequence length="89" mass="10416">MKLKQVQLRRWVTSWSLLISPKLAHRLTPVLRHCLPPLLACCGSRKKSYYNILRIGGFIMPITLIHCLRLTLQPCELDSRSRWRDAAIY</sequence>
<dbReference type="EMBL" id="ML986496">
    <property type="protein sequence ID" value="KAF2275708.1"/>
    <property type="molecule type" value="Genomic_DNA"/>
</dbReference>
<name>A0A6A6JIF1_WESOR</name>
<keyword evidence="1" id="KW-0472">Membrane</keyword>
<protein>
    <submittedName>
        <fullName evidence="2">Uncharacterized protein</fullName>
    </submittedName>
</protein>
<accession>A0A6A6JIF1</accession>